<organism evidence="2 3">
    <name type="scientific">Holothuria leucospilota</name>
    <name type="common">Black long sea cucumber</name>
    <name type="synonym">Mertensiothuria leucospilota</name>
    <dbReference type="NCBI Taxonomy" id="206669"/>
    <lineage>
        <taxon>Eukaryota</taxon>
        <taxon>Metazoa</taxon>
        <taxon>Echinodermata</taxon>
        <taxon>Eleutherozoa</taxon>
        <taxon>Echinozoa</taxon>
        <taxon>Holothuroidea</taxon>
        <taxon>Aspidochirotacea</taxon>
        <taxon>Aspidochirotida</taxon>
        <taxon>Holothuriidae</taxon>
        <taxon>Holothuria</taxon>
    </lineage>
</organism>
<dbReference type="PANTHER" id="PTHR47331:SF1">
    <property type="entry name" value="GAG-LIKE PROTEIN"/>
    <property type="match status" value="1"/>
</dbReference>
<dbReference type="PANTHER" id="PTHR47331">
    <property type="entry name" value="PHD-TYPE DOMAIN-CONTAINING PROTEIN"/>
    <property type="match status" value="1"/>
</dbReference>
<dbReference type="InterPro" id="IPR040676">
    <property type="entry name" value="DUF5641"/>
</dbReference>
<evidence type="ECO:0000259" key="1">
    <source>
        <dbReference type="Pfam" id="PF18701"/>
    </source>
</evidence>
<proteinExistence type="predicted"/>
<comment type="caution">
    <text evidence="2">The sequence shown here is derived from an EMBL/GenBank/DDBJ whole genome shotgun (WGS) entry which is preliminary data.</text>
</comment>
<evidence type="ECO:0000313" key="2">
    <source>
        <dbReference type="EMBL" id="KAJ8021096.1"/>
    </source>
</evidence>
<keyword evidence="3" id="KW-1185">Reference proteome</keyword>
<sequence>MLGEQVVTDEVLHTVMAEVESILNSRPLTKLSPDPRDEEPLTPNHLLLLRVNKALPPGVFGITDSYGRRRWKQSQYMADQFWHRWLKEYLPLLQLRQKWTQPHRNFKVGDLVLVVNENGPRCQWPLRRVLEVYPDKEGLVRQVEVKVGDKIFKRPIVKLCLLESAL</sequence>
<accession>A0A9Q1BAU2</accession>
<dbReference type="OrthoDB" id="10050666at2759"/>
<protein>
    <recommendedName>
        <fullName evidence="1">DUF5641 domain-containing protein</fullName>
    </recommendedName>
</protein>
<dbReference type="AlphaFoldDB" id="A0A9Q1BAU2"/>
<dbReference type="EMBL" id="JAIZAY010000022">
    <property type="protein sequence ID" value="KAJ8021096.1"/>
    <property type="molecule type" value="Genomic_DNA"/>
</dbReference>
<dbReference type="Proteomes" id="UP001152320">
    <property type="component" value="Chromosome 22"/>
</dbReference>
<feature type="domain" description="DUF5641" evidence="1">
    <location>
        <begin position="69"/>
        <end position="162"/>
    </location>
</feature>
<dbReference type="Pfam" id="PF18701">
    <property type="entry name" value="DUF5641"/>
    <property type="match status" value="1"/>
</dbReference>
<name>A0A9Q1BAU2_HOLLE</name>
<reference evidence="2" key="1">
    <citation type="submission" date="2021-10" db="EMBL/GenBank/DDBJ databases">
        <title>Tropical sea cucumber genome reveals ecological adaptation and Cuvierian tubules defense mechanism.</title>
        <authorList>
            <person name="Chen T."/>
        </authorList>
    </citation>
    <scope>NUCLEOTIDE SEQUENCE</scope>
    <source>
        <strain evidence="2">Nanhai2018</strain>
        <tissue evidence="2">Muscle</tissue>
    </source>
</reference>
<evidence type="ECO:0000313" key="3">
    <source>
        <dbReference type="Proteomes" id="UP001152320"/>
    </source>
</evidence>
<gene>
    <name evidence="2" type="ORF">HOLleu_40867</name>
</gene>